<protein>
    <submittedName>
        <fullName evidence="1">Uncharacterized protein</fullName>
    </submittedName>
</protein>
<organism evidence="1">
    <name type="scientific">Ralstonia solanacearum</name>
    <name type="common">Pseudomonas solanacearum</name>
    <dbReference type="NCBI Taxonomy" id="305"/>
    <lineage>
        <taxon>Bacteria</taxon>
        <taxon>Pseudomonadati</taxon>
        <taxon>Pseudomonadota</taxon>
        <taxon>Betaproteobacteria</taxon>
        <taxon>Burkholderiales</taxon>
        <taxon>Burkholderiaceae</taxon>
        <taxon>Ralstonia</taxon>
        <taxon>Ralstonia solanacearum species complex</taxon>
    </lineage>
</organism>
<name>A0ABY6NGD6_RALSL</name>
<reference evidence="1" key="1">
    <citation type="submission" date="2021-10" db="EMBL/GenBank/DDBJ databases">
        <title>Complete genome sequences of five Ralstonia solancearum strains isolated from sunflower.</title>
        <authorList>
            <person name="She X."/>
            <person name="He Z."/>
        </authorList>
    </citation>
    <scope>NUCLEOTIDE SEQUENCE</scope>
    <source>
        <strain evidence="1">RS638</strain>
    </source>
</reference>
<proteinExistence type="predicted"/>
<evidence type="ECO:0000313" key="1">
    <source>
        <dbReference type="EMBL" id="UZF16154.1"/>
    </source>
</evidence>
<sequence length="162" mass="17966">MIGAIKKFANGYRAVGIKNTSGIEGSGWIATILKDGRVLGEAADYGDGAAVYVQFTNQEDEQALYAHAKATYPQFQYATADCFLGDLVNYELAIKSLKTKAKKKLLKAEEGELDENGVAKSYSSWNAPDSPTLRAKILEHFPETVFLNDELQQWEDIKKPRK</sequence>
<gene>
    <name evidence="1" type="ORF">LH706_06855</name>
</gene>
<accession>A0ABY6NGD6</accession>
<dbReference type="EMBL" id="CP085043">
    <property type="protein sequence ID" value="UZF16154.1"/>
    <property type="molecule type" value="Genomic_DNA"/>
</dbReference>